<dbReference type="PANTHER" id="PTHR12147">
    <property type="entry name" value="METALLOPEPTIDASE M28 FAMILY MEMBER"/>
    <property type="match status" value="1"/>
</dbReference>
<evidence type="ECO:0000256" key="4">
    <source>
        <dbReference type="ARBA" id="ARBA00011245"/>
    </source>
</evidence>
<evidence type="ECO:0000256" key="7">
    <source>
        <dbReference type="ARBA" id="ARBA00022670"/>
    </source>
</evidence>
<keyword evidence="18" id="KW-0325">Glycoprotein</keyword>
<dbReference type="GO" id="GO:0008235">
    <property type="term" value="F:metalloexopeptidase activity"/>
    <property type="evidence" value="ECO:0007669"/>
    <property type="project" value="InterPro"/>
</dbReference>
<name>A0A178EQW7_TRIRU</name>
<dbReference type="AlphaFoldDB" id="A0A178EQW7"/>
<evidence type="ECO:0000256" key="3">
    <source>
        <dbReference type="ARBA" id="ARBA00004613"/>
    </source>
</evidence>
<dbReference type="SUPFAM" id="SSF53187">
    <property type="entry name" value="Zn-dependent exopeptidases"/>
    <property type="match status" value="1"/>
</dbReference>
<keyword evidence="12 21" id="KW-0378">Hydrolase</keyword>
<dbReference type="Gene3D" id="1.50.40.10">
    <property type="entry name" value="Mitochondrial carrier domain"/>
    <property type="match status" value="1"/>
</dbReference>
<reference evidence="24 25" key="1">
    <citation type="submission" date="2016-05" db="EMBL/GenBank/DDBJ databases">
        <title>Genome sequencing of Trichophyton rubrum CMCC(F)T1i isolated from hair.</title>
        <authorList>
            <person name="Zhan P."/>
            <person name="Tao Y."/>
            <person name="Liu W."/>
        </authorList>
    </citation>
    <scope>NUCLEOTIDE SEQUENCE [LARGE SCALE GENOMIC DNA]</scope>
    <source>
        <strain evidence="25">CMCC(F)T1i</strain>
    </source>
</reference>
<feature type="repeat" description="Solcar" evidence="20">
    <location>
        <begin position="488"/>
        <end position="569"/>
    </location>
</feature>
<evidence type="ECO:0000256" key="9">
    <source>
        <dbReference type="ARBA" id="ARBA00022723"/>
    </source>
</evidence>
<keyword evidence="10 22" id="KW-0732">Signal</keyword>
<dbReference type="InterPro" id="IPR045175">
    <property type="entry name" value="M28_fam"/>
</dbReference>
<evidence type="ECO:0000313" key="24">
    <source>
        <dbReference type="EMBL" id="OAL62442.1"/>
    </source>
</evidence>
<dbReference type="InterPro" id="IPR023395">
    <property type="entry name" value="MCP_dom_sf"/>
</dbReference>
<dbReference type="EC" id="3.4.-.-" evidence="21"/>
<dbReference type="GO" id="GO:0006508">
    <property type="term" value="P:proteolysis"/>
    <property type="evidence" value="ECO:0007669"/>
    <property type="project" value="UniProtKB-KW"/>
</dbReference>
<dbReference type="GO" id="GO:0046872">
    <property type="term" value="F:metal ion binding"/>
    <property type="evidence" value="ECO:0007669"/>
    <property type="project" value="UniProtKB-KW"/>
</dbReference>
<evidence type="ECO:0000256" key="12">
    <source>
        <dbReference type="ARBA" id="ARBA00022801"/>
    </source>
</evidence>
<evidence type="ECO:0000256" key="16">
    <source>
        <dbReference type="ARBA" id="ARBA00023136"/>
    </source>
</evidence>
<evidence type="ECO:0000256" key="6">
    <source>
        <dbReference type="ARBA" id="ARBA00022525"/>
    </source>
</evidence>
<dbReference type="FunFam" id="3.40.630.10:FF:000042">
    <property type="entry name" value="Peptide hydrolase"/>
    <property type="match status" value="1"/>
</dbReference>
<feature type="domain" description="Peptidase M28" evidence="23">
    <location>
        <begin position="152"/>
        <end position="347"/>
    </location>
</feature>
<evidence type="ECO:0000256" key="5">
    <source>
        <dbReference type="ARBA" id="ARBA00022438"/>
    </source>
</evidence>
<evidence type="ECO:0000256" key="18">
    <source>
        <dbReference type="ARBA" id="ARBA00023180"/>
    </source>
</evidence>
<gene>
    <name evidence="24" type="ORF">A7C99_7027</name>
</gene>
<evidence type="ECO:0000256" key="14">
    <source>
        <dbReference type="ARBA" id="ARBA00022989"/>
    </source>
</evidence>
<comment type="cofactor">
    <cofactor evidence="1">
        <name>Zn(2+)</name>
        <dbReference type="ChEBI" id="CHEBI:29105"/>
    </cofactor>
</comment>
<evidence type="ECO:0000256" key="1">
    <source>
        <dbReference type="ARBA" id="ARBA00001947"/>
    </source>
</evidence>
<dbReference type="Proteomes" id="UP000243015">
    <property type="component" value="Unassembled WGS sequence"/>
</dbReference>
<evidence type="ECO:0000313" key="25">
    <source>
        <dbReference type="Proteomes" id="UP000243015"/>
    </source>
</evidence>
<keyword evidence="14" id="KW-1133">Transmembrane helix</keyword>
<keyword evidence="16 20" id="KW-0472">Membrane</keyword>
<keyword evidence="11" id="KW-0496">Mitochondrion</keyword>
<evidence type="ECO:0000256" key="15">
    <source>
        <dbReference type="ARBA" id="ARBA00023026"/>
    </source>
</evidence>
<organism evidence="24 25">
    <name type="scientific">Trichophyton rubrum</name>
    <name type="common">Athlete's foot fungus</name>
    <name type="synonym">Epidermophyton rubrum</name>
    <dbReference type="NCBI Taxonomy" id="5551"/>
    <lineage>
        <taxon>Eukaryota</taxon>
        <taxon>Fungi</taxon>
        <taxon>Dikarya</taxon>
        <taxon>Ascomycota</taxon>
        <taxon>Pezizomycotina</taxon>
        <taxon>Eurotiomycetes</taxon>
        <taxon>Eurotiomycetidae</taxon>
        <taxon>Onygenales</taxon>
        <taxon>Arthrodermataceae</taxon>
        <taxon>Trichophyton</taxon>
    </lineage>
</organism>
<dbReference type="EMBL" id="LHPM01000019">
    <property type="protein sequence ID" value="OAL62442.1"/>
    <property type="molecule type" value="Genomic_DNA"/>
</dbReference>
<evidence type="ECO:0000256" key="2">
    <source>
        <dbReference type="ARBA" id="ARBA00004141"/>
    </source>
</evidence>
<comment type="subunit">
    <text evidence="4">Monomer.</text>
</comment>
<evidence type="ECO:0000256" key="22">
    <source>
        <dbReference type="SAM" id="SignalP"/>
    </source>
</evidence>
<protein>
    <recommendedName>
        <fullName evidence="21">Peptide hydrolase</fullName>
        <ecNumber evidence="21">3.4.-.-</ecNumber>
    </recommendedName>
</protein>
<keyword evidence="5" id="KW-0031">Aminopeptidase</keyword>
<dbReference type="GO" id="GO:0004177">
    <property type="term" value="F:aminopeptidase activity"/>
    <property type="evidence" value="ECO:0007669"/>
    <property type="project" value="UniProtKB-KW"/>
</dbReference>
<keyword evidence="8 20" id="KW-0812">Transmembrane</keyword>
<dbReference type="Pfam" id="PF04389">
    <property type="entry name" value="Peptidase_M28"/>
    <property type="match status" value="1"/>
</dbReference>
<evidence type="ECO:0000259" key="23">
    <source>
        <dbReference type="Pfam" id="PF04389"/>
    </source>
</evidence>
<keyword evidence="17" id="KW-1015">Disulfide bond</keyword>
<dbReference type="PROSITE" id="PS50920">
    <property type="entry name" value="SOLCAR"/>
    <property type="match status" value="1"/>
</dbReference>
<dbReference type="Gene3D" id="3.40.630.10">
    <property type="entry name" value="Zn peptidases"/>
    <property type="match status" value="1"/>
</dbReference>
<dbReference type="VEuPathDB" id="FungiDB:TERG_03682"/>
<evidence type="ECO:0000256" key="11">
    <source>
        <dbReference type="ARBA" id="ARBA00022792"/>
    </source>
</evidence>
<keyword evidence="13 21" id="KW-0862">Zinc</keyword>
<dbReference type="InterPro" id="IPR018108">
    <property type="entry name" value="MCP_transmembrane"/>
</dbReference>
<sequence length="723" mass="77990">MKVLAALALSALAMAKPTPPMLGMSLVQTGPQETRWVTAKEKHDMVMNHVGFFDITNRPETASIASKPKSYAFPGNVSHQAEVKPLIEKISADHIKANLEKFSSYPNRYYNAQSGVESAQWVMEQAQMIVGNIQGAKVEMVKHDWMQPSIRAIIPGKSEKIVAVGAHQDSINGNNPQGKAPGADDNGSGSMTILEALMVLVSDQKIAGGEAANTLEFHWYAGEEEGLLGSQDIFQQYSQEGKEVVAMLNQDMTGYGETMGVITDNSDPKLTKFTKMILDTYTSAKYADSECGYACSDHASANKAGFPSAFVYEAVVGQDNPAIHSPDDTIEKLDPAKMAEHAKLVVGFAYELAFATLSIMNDLRSYDLYTSLVSHSDSITSASNTLTEGTAIALSTALLYPLDSILTRLQVRYASQHHAKESNRARTRKPLDVLGDIIDLAAKNVKDAEARAVLYAGLREAVCKQTLENMLVPAVYAALHARQLNLGRTVGNELVLSIVSMAFVRLLTEPLGTIMVRRQATGSSTRCVVDDVLRQKGVGGLWSGYGATLVLSVRSCVLPVVYLALRRRLGLKRGGLLGMLVLRAVAETVVYRLAVLQCCARAGVKAVGKGSLMLEVIRTLSSQGVRTATSDFVAVAMMRLSAAMLYMLEPLLLSEQAITNSVRENVDAGANQPLLDDAKYMNNAVKRAISIVNRGIGLASHGRDDVAVAELVGDYVEDGPEDG</sequence>
<dbReference type="VEuPathDB" id="FungiDB:TERG_03681"/>
<keyword evidence="9 21" id="KW-0479">Metal-binding</keyword>
<comment type="caution">
    <text evidence="24">The sequence shown here is derived from an EMBL/GenBank/DDBJ whole genome shotgun (WGS) entry which is preliminary data.</text>
</comment>
<evidence type="ECO:0000256" key="20">
    <source>
        <dbReference type="PROSITE-ProRule" id="PRU00282"/>
    </source>
</evidence>
<dbReference type="PANTHER" id="PTHR12147:SF56">
    <property type="entry name" value="AMINOPEPTIDASE YDR415C-RELATED"/>
    <property type="match status" value="1"/>
</dbReference>
<dbReference type="CDD" id="cd03879">
    <property type="entry name" value="M28_AAP"/>
    <property type="match status" value="1"/>
</dbReference>
<keyword evidence="15" id="KW-0843">Virulence</keyword>
<evidence type="ECO:0000256" key="17">
    <source>
        <dbReference type="ARBA" id="ARBA00023157"/>
    </source>
</evidence>
<dbReference type="GO" id="GO:0016020">
    <property type="term" value="C:membrane"/>
    <property type="evidence" value="ECO:0007669"/>
    <property type="project" value="UniProtKB-SubCell"/>
</dbReference>
<dbReference type="InterPro" id="IPR007484">
    <property type="entry name" value="Peptidase_M28"/>
</dbReference>
<comment type="similarity">
    <text evidence="19">Belongs to the peptidase M28 family. M28E subfamily.</text>
</comment>
<evidence type="ECO:0000256" key="19">
    <source>
        <dbReference type="ARBA" id="ARBA00043962"/>
    </source>
</evidence>
<dbReference type="GO" id="GO:0005576">
    <property type="term" value="C:extracellular region"/>
    <property type="evidence" value="ECO:0007669"/>
    <property type="project" value="UniProtKB-SubCell"/>
</dbReference>
<keyword evidence="7 21" id="KW-0645">Protease</keyword>
<keyword evidence="11" id="KW-0999">Mitochondrion inner membrane</keyword>
<accession>A0A178EQW7</accession>
<proteinExistence type="inferred from homology"/>
<dbReference type="SUPFAM" id="SSF103506">
    <property type="entry name" value="Mitochondrial carrier"/>
    <property type="match status" value="1"/>
</dbReference>
<feature type="chain" id="PRO_5011977768" description="Peptide hydrolase" evidence="22">
    <location>
        <begin position="16"/>
        <end position="723"/>
    </location>
</feature>
<evidence type="ECO:0000256" key="13">
    <source>
        <dbReference type="ARBA" id="ARBA00022833"/>
    </source>
</evidence>
<feature type="signal peptide" evidence="22">
    <location>
        <begin position="1"/>
        <end position="15"/>
    </location>
</feature>
<evidence type="ECO:0000256" key="21">
    <source>
        <dbReference type="RuleBase" id="RU361240"/>
    </source>
</evidence>
<comment type="subcellular location">
    <subcellularLocation>
        <location evidence="2">Membrane</location>
        <topology evidence="2">Multi-pass membrane protein</topology>
    </subcellularLocation>
    <subcellularLocation>
        <location evidence="3">Secreted</location>
    </subcellularLocation>
</comment>
<keyword evidence="6" id="KW-0964">Secreted</keyword>
<evidence type="ECO:0000256" key="8">
    <source>
        <dbReference type="ARBA" id="ARBA00022692"/>
    </source>
</evidence>
<evidence type="ECO:0000256" key="10">
    <source>
        <dbReference type="ARBA" id="ARBA00022729"/>
    </source>
</evidence>